<comment type="catalytic activity">
    <reaction evidence="11">
        <text>N2 + 8 reduced [2Fe-2S]-[ferredoxin] + 16 ATP + 16 H2O = H2 + 8 oxidized [2Fe-2S]-[ferredoxin] + 2 NH4(+) + 16 ADP + 16 phosphate + 6 H(+)</text>
        <dbReference type="Rhea" id="RHEA:21448"/>
        <dbReference type="Rhea" id="RHEA-COMP:10000"/>
        <dbReference type="Rhea" id="RHEA-COMP:10001"/>
        <dbReference type="ChEBI" id="CHEBI:15377"/>
        <dbReference type="ChEBI" id="CHEBI:15378"/>
        <dbReference type="ChEBI" id="CHEBI:17997"/>
        <dbReference type="ChEBI" id="CHEBI:18276"/>
        <dbReference type="ChEBI" id="CHEBI:28938"/>
        <dbReference type="ChEBI" id="CHEBI:30616"/>
        <dbReference type="ChEBI" id="CHEBI:33737"/>
        <dbReference type="ChEBI" id="CHEBI:33738"/>
        <dbReference type="ChEBI" id="CHEBI:43474"/>
        <dbReference type="ChEBI" id="CHEBI:456216"/>
        <dbReference type="EC" id="1.18.6.1"/>
    </reaction>
</comment>
<dbReference type="Pfam" id="PF00142">
    <property type="entry name" value="Fer4_NifH"/>
    <property type="match status" value="1"/>
</dbReference>
<dbReference type="GO" id="GO:0051539">
    <property type="term" value="F:4 iron, 4 sulfur cluster binding"/>
    <property type="evidence" value="ECO:0007669"/>
    <property type="project" value="UniProtKB-KW"/>
</dbReference>
<comment type="caution">
    <text evidence="13">The sequence shown here is derived from an EMBL/GenBank/DDBJ whole genome shotgun (WGS) entry which is preliminary data.</text>
</comment>
<comment type="cofactor">
    <cofactor evidence="1">
        <name>[4Fe-4S] cluster</name>
        <dbReference type="ChEBI" id="CHEBI:49883"/>
    </cofactor>
</comment>
<evidence type="ECO:0000256" key="12">
    <source>
        <dbReference type="RuleBase" id="RU003688"/>
    </source>
</evidence>
<gene>
    <name evidence="13" type="ORF">MITSMUL_03563</name>
</gene>
<dbReference type="PROSITE" id="PS51026">
    <property type="entry name" value="NIFH_FRXC_3"/>
    <property type="match status" value="1"/>
</dbReference>
<keyword evidence="7 12" id="KW-0547">Nucleotide-binding</keyword>
<accession>C9KK65</accession>
<dbReference type="PROSITE" id="PS00746">
    <property type="entry name" value="NIFH_FRXC_1"/>
    <property type="match status" value="1"/>
</dbReference>
<evidence type="ECO:0000256" key="10">
    <source>
        <dbReference type="ARBA" id="ARBA00023014"/>
    </source>
</evidence>
<dbReference type="PANTHER" id="PTHR42864:SF2">
    <property type="entry name" value="LIGHT-INDEPENDENT PROTOCHLOROPHYLLIDE REDUCTASE IRON-SULFUR ATP-BINDING PROTEIN"/>
    <property type="match status" value="1"/>
</dbReference>
<comment type="function">
    <text evidence="2">The key enzymatic reactions in nitrogen fixation are catalyzed by the nitrogenase complex, which has 2 components: the iron protein and the molybdenum-iron protein.</text>
</comment>
<keyword evidence="6 12" id="KW-0479">Metal-binding</keyword>
<dbReference type="PRINTS" id="PR00091">
    <property type="entry name" value="NITROGNASEII"/>
</dbReference>
<sequence length="254" mass="27003">MMRKIAVYGKGGIGKSTLTSNLAAALAALGKKVIQIGCDPKADSTINLLGGKPLQSVMGYMREFDAEPSSLEEISARGFGGVLCIETGGPTPGLGCAGRGIIATFNLLEDLELFEREQPDVVLYDVLGDVVCGGFAAPIREGYAEDVLIVTSGEKMALYAANNIATAVENFADRGYAKVRGVLLNRRNVPREEEKVRAFAEAHQLPVLADIPRSDAISEAEERGMTVVEAAPEDPVSQAFFALAREIVQEKAEG</sequence>
<keyword evidence="9 12" id="KW-0408">Iron</keyword>
<protein>
    <recommendedName>
        <fullName evidence="5">nitrogenase</fullName>
        <ecNumber evidence="5">1.18.6.1</ecNumber>
    </recommendedName>
</protein>
<evidence type="ECO:0000256" key="6">
    <source>
        <dbReference type="ARBA" id="ARBA00022723"/>
    </source>
</evidence>
<evidence type="ECO:0000256" key="7">
    <source>
        <dbReference type="ARBA" id="ARBA00022741"/>
    </source>
</evidence>
<evidence type="ECO:0000313" key="14">
    <source>
        <dbReference type="Proteomes" id="UP000003671"/>
    </source>
</evidence>
<evidence type="ECO:0000256" key="4">
    <source>
        <dbReference type="ARBA" id="ARBA00011738"/>
    </source>
</evidence>
<dbReference type="GO" id="GO:0016163">
    <property type="term" value="F:nitrogenase activity"/>
    <property type="evidence" value="ECO:0007669"/>
    <property type="project" value="UniProtKB-EC"/>
</dbReference>
<dbReference type="GO" id="GO:0005524">
    <property type="term" value="F:ATP binding"/>
    <property type="evidence" value="ECO:0007669"/>
    <property type="project" value="UniProtKB-KW"/>
</dbReference>
<dbReference type="STRING" id="500635.MITSMUL_03563"/>
<dbReference type="PIRSF" id="PIRSF000363">
    <property type="entry name" value="Nitrogenase_iron"/>
    <property type="match status" value="1"/>
</dbReference>
<keyword evidence="12" id="KW-0560">Oxidoreductase</keyword>
<dbReference type="PROSITE" id="PS00692">
    <property type="entry name" value="NIFH_FRXC_2"/>
    <property type="match status" value="1"/>
</dbReference>
<dbReference type="InterPro" id="IPR000392">
    <property type="entry name" value="NifH/frxC"/>
</dbReference>
<dbReference type="EMBL" id="ABWK02000009">
    <property type="protein sequence ID" value="EEX69515.1"/>
    <property type="molecule type" value="Genomic_DNA"/>
</dbReference>
<evidence type="ECO:0000256" key="9">
    <source>
        <dbReference type="ARBA" id="ARBA00023004"/>
    </source>
</evidence>
<dbReference type="AlphaFoldDB" id="C9KK65"/>
<keyword evidence="10 12" id="KW-0411">Iron-sulfur</keyword>
<evidence type="ECO:0000256" key="1">
    <source>
        <dbReference type="ARBA" id="ARBA00001966"/>
    </source>
</evidence>
<organism evidence="13 14">
    <name type="scientific">Mitsuokella multacida DSM 20544</name>
    <dbReference type="NCBI Taxonomy" id="500635"/>
    <lineage>
        <taxon>Bacteria</taxon>
        <taxon>Bacillati</taxon>
        <taxon>Bacillota</taxon>
        <taxon>Negativicutes</taxon>
        <taxon>Selenomonadales</taxon>
        <taxon>Selenomonadaceae</taxon>
        <taxon>Mitsuokella</taxon>
    </lineage>
</organism>
<evidence type="ECO:0000313" key="13">
    <source>
        <dbReference type="EMBL" id="EEX69515.1"/>
    </source>
</evidence>
<evidence type="ECO:0000256" key="8">
    <source>
        <dbReference type="ARBA" id="ARBA00022840"/>
    </source>
</evidence>
<name>C9KK65_9FIRM</name>
<evidence type="ECO:0000256" key="5">
    <source>
        <dbReference type="ARBA" id="ARBA00012773"/>
    </source>
</evidence>
<dbReference type="EC" id="1.18.6.1" evidence="5"/>
<dbReference type="CDD" id="cd02040">
    <property type="entry name" value="NifH"/>
    <property type="match status" value="1"/>
</dbReference>
<keyword evidence="14" id="KW-1185">Reference proteome</keyword>
<reference evidence="13" key="1">
    <citation type="submission" date="2009-09" db="EMBL/GenBank/DDBJ databases">
        <authorList>
            <person name="Weinstock G."/>
            <person name="Sodergren E."/>
            <person name="Clifton S."/>
            <person name="Fulton L."/>
            <person name="Fulton B."/>
            <person name="Courtney L."/>
            <person name="Fronick C."/>
            <person name="Harrison M."/>
            <person name="Strong C."/>
            <person name="Farmer C."/>
            <person name="Delahaunty K."/>
            <person name="Markovic C."/>
            <person name="Hall O."/>
            <person name="Minx P."/>
            <person name="Tomlinson C."/>
            <person name="Mitreva M."/>
            <person name="Nelson J."/>
            <person name="Hou S."/>
            <person name="Wollam A."/>
            <person name="Pepin K.H."/>
            <person name="Johnson M."/>
            <person name="Bhonagiri V."/>
            <person name="Nash W.E."/>
            <person name="Warren W."/>
            <person name="Chinwalla A."/>
            <person name="Mardis E.R."/>
            <person name="Wilson R.K."/>
        </authorList>
    </citation>
    <scope>NUCLEOTIDE SEQUENCE [LARGE SCALE GENOMIC DNA]</scope>
    <source>
        <strain evidence="13">DSM 20544</strain>
    </source>
</reference>
<dbReference type="PANTHER" id="PTHR42864">
    <property type="entry name" value="LIGHT-INDEPENDENT PROTOCHLOROPHYLLIDE REDUCTASE IRON-SULFUR ATP-BINDING PROTEIN"/>
    <property type="match status" value="1"/>
</dbReference>
<dbReference type="Proteomes" id="UP000003671">
    <property type="component" value="Unassembled WGS sequence"/>
</dbReference>
<dbReference type="GO" id="GO:0046872">
    <property type="term" value="F:metal ion binding"/>
    <property type="evidence" value="ECO:0007669"/>
    <property type="project" value="UniProtKB-KW"/>
</dbReference>
<evidence type="ECO:0000256" key="11">
    <source>
        <dbReference type="ARBA" id="ARBA00047967"/>
    </source>
</evidence>
<keyword evidence="8 12" id="KW-0067">ATP-binding</keyword>
<evidence type="ECO:0000256" key="3">
    <source>
        <dbReference type="ARBA" id="ARBA00005504"/>
    </source>
</evidence>
<dbReference type="Gene3D" id="3.40.50.300">
    <property type="entry name" value="P-loop containing nucleotide triphosphate hydrolases"/>
    <property type="match status" value="1"/>
</dbReference>
<dbReference type="SUPFAM" id="SSF52540">
    <property type="entry name" value="P-loop containing nucleoside triphosphate hydrolases"/>
    <property type="match status" value="1"/>
</dbReference>
<dbReference type="InterPro" id="IPR027417">
    <property type="entry name" value="P-loop_NTPase"/>
</dbReference>
<comment type="subunit">
    <text evidence="4">Homodimer.</text>
</comment>
<dbReference type="eggNOG" id="COG1348">
    <property type="taxonomic scope" value="Bacteria"/>
</dbReference>
<comment type="similarity">
    <text evidence="3 12">Belongs to the NifH/BchL/ChlL family.</text>
</comment>
<dbReference type="HOGENOM" id="CLU_059373_0_0_9"/>
<dbReference type="InterPro" id="IPR030655">
    <property type="entry name" value="NifH/chlL_CS"/>
</dbReference>
<evidence type="ECO:0000256" key="2">
    <source>
        <dbReference type="ARBA" id="ARBA00002234"/>
    </source>
</evidence>
<proteinExistence type="inferred from homology"/>
<dbReference type="PATRIC" id="fig|500635.8.peg.960"/>
<keyword evidence="12" id="KW-0004">4Fe-4S</keyword>